<dbReference type="SUPFAM" id="SSF56784">
    <property type="entry name" value="HAD-like"/>
    <property type="match status" value="1"/>
</dbReference>
<dbReference type="InterPro" id="IPR044492">
    <property type="entry name" value="P_typ_ATPase_HD_dom"/>
</dbReference>
<evidence type="ECO:0000313" key="13">
    <source>
        <dbReference type="Proteomes" id="UP000228568"/>
    </source>
</evidence>
<dbReference type="InterPro" id="IPR006068">
    <property type="entry name" value="ATPase_P-typ_cation-transptr_C"/>
</dbReference>
<dbReference type="InterPro" id="IPR008250">
    <property type="entry name" value="ATPase_P-typ_transduc_dom_A_sf"/>
</dbReference>
<dbReference type="InterPro" id="IPR023298">
    <property type="entry name" value="ATPase_P-typ_TM_dom_sf"/>
</dbReference>
<dbReference type="EMBL" id="PFPK01000046">
    <property type="protein sequence ID" value="PIZ94342.1"/>
    <property type="molecule type" value="Genomic_DNA"/>
</dbReference>
<keyword evidence="8 10" id="KW-1133">Transmembrane helix</keyword>
<dbReference type="Pfam" id="PF00690">
    <property type="entry name" value="Cation_ATPase_N"/>
    <property type="match status" value="1"/>
</dbReference>
<dbReference type="SUPFAM" id="SSF81660">
    <property type="entry name" value="Metal cation-transporting ATPase, ATP-binding domain N"/>
    <property type="match status" value="1"/>
</dbReference>
<dbReference type="PROSITE" id="PS00154">
    <property type="entry name" value="ATPASE_E1_E2"/>
    <property type="match status" value="1"/>
</dbReference>
<proteinExistence type="inferred from homology"/>
<dbReference type="PRINTS" id="PR00119">
    <property type="entry name" value="CATATPASE"/>
</dbReference>
<dbReference type="Gene3D" id="3.40.50.1000">
    <property type="entry name" value="HAD superfamily/HAD-like"/>
    <property type="match status" value="1"/>
</dbReference>
<dbReference type="Pfam" id="PF13246">
    <property type="entry name" value="Cation_ATPase"/>
    <property type="match status" value="1"/>
</dbReference>
<comment type="subcellular location">
    <subcellularLocation>
        <location evidence="1">Cell membrane</location>
        <topology evidence="1">Multi-pass membrane protein</topology>
    </subcellularLocation>
</comment>
<comment type="similarity">
    <text evidence="2">Belongs to the cation transport ATPase (P-type) (TC 3.A.3) family. Type IIA subfamily.</text>
</comment>
<name>A0A2M7V6R2_9BACT</name>
<dbReference type="SFLD" id="SFLDG00002">
    <property type="entry name" value="C1.7:_P-type_atpase_like"/>
    <property type="match status" value="1"/>
</dbReference>
<sequence length="885" mass="97848">MHSLSTKEVLKKLHSSEKGLSKDIAKKMLSENGPNILPKSDNGMTKFKIFFEQWTSPLILILVVAGIASGILGEFIDMTVIGITVGVNVLVGFVQENKADNALKKLYFLITYKAMVLRNGEKHLIPSEDIVVGDILLLDAGDKVQADGRIIENIDFTVNESILTGESEPVEKQKEKIKQEAGIGDRTNMVFRGTTITNGRARVVVTAVGEKTELGNIARLVKQTSDDKTPLQQQLTKLSKMIAIVVLFISVAIFFLGVFGTSEKHTFLEMFGTSVAVAVAAIPEGLVISLTIILAVGMQFILKKKALVRKLVAAETLGSVSVICTDKTGTLTEGNMSITSLITAENNLDHDELKVIHIEKEDHHPDALLAFKIGILCNNAITQEMTDKEIFVGDTTDIAFARVGLDIGIKKQEFEKIVPRKGELPFDSIKKYMATLHHIDGKEIIYVKGAPEVIFKKATHYYKNGKVWKLNEKQKKFFEEHLNTFVEKGLRAIAVGFSKKQNSNSELNQKDVNDVVLVGLFALSDPLRSDVKSTIDIAKKAGIRIVMITGDHVKTAQSIAREINLPAEDENIFDGEMLGKINNDELEQAVKHISVFARVNPEDKIRIVQAFQRNDEVVAMTGDGVNDAPAIKGADIGIALGSGTDVAKETADIVLEDDRLGTIVDAVEEGRGIYQNIKKIVLYLLSGSFAEVILIAGSLIGGLPLAILPAQILWVNLIEDSFPNMALAFDKGDKENMKEPPRKRDDSILDKEMKTMIAIISIVSNIVLFGLFLYFWRITGDIDLTRTIMFVGLGIDSLLYIYSVRSMRRHIWNMNPFNNKYLTASIAFGWAMLLGAVYLPHLQYLLRTIALGWQHWGIMLLFGLLNVMLIEIVKGIFLVRKSSTT</sequence>
<feature type="transmembrane region" description="Helical" evidence="10">
    <location>
        <begin position="78"/>
        <end position="95"/>
    </location>
</feature>
<dbReference type="Gene3D" id="2.70.150.10">
    <property type="entry name" value="Calcium-transporting ATPase, cytoplasmic transduction domain A"/>
    <property type="match status" value="1"/>
</dbReference>
<dbReference type="Proteomes" id="UP000228568">
    <property type="component" value="Unassembled WGS sequence"/>
</dbReference>
<evidence type="ECO:0000256" key="5">
    <source>
        <dbReference type="ARBA" id="ARBA00022741"/>
    </source>
</evidence>
<dbReference type="InterPro" id="IPR001757">
    <property type="entry name" value="P_typ_ATPase"/>
</dbReference>
<evidence type="ECO:0000256" key="10">
    <source>
        <dbReference type="SAM" id="Phobius"/>
    </source>
</evidence>
<evidence type="ECO:0000256" key="8">
    <source>
        <dbReference type="ARBA" id="ARBA00022989"/>
    </source>
</evidence>
<dbReference type="NCBIfam" id="TIGR01494">
    <property type="entry name" value="ATPase_P-type"/>
    <property type="match status" value="2"/>
</dbReference>
<dbReference type="InterPro" id="IPR050510">
    <property type="entry name" value="Cation_transp_ATPase_P-type"/>
</dbReference>
<feature type="transmembrane region" description="Helical" evidence="10">
    <location>
        <begin position="271"/>
        <end position="302"/>
    </location>
</feature>
<dbReference type="SUPFAM" id="SSF81665">
    <property type="entry name" value="Calcium ATPase, transmembrane domain M"/>
    <property type="match status" value="1"/>
</dbReference>
<dbReference type="Pfam" id="PF00689">
    <property type="entry name" value="Cation_ATPase_C"/>
    <property type="match status" value="1"/>
</dbReference>
<dbReference type="GO" id="GO:0016887">
    <property type="term" value="F:ATP hydrolysis activity"/>
    <property type="evidence" value="ECO:0007669"/>
    <property type="project" value="InterPro"/>
</dbReference>
<dbReference type="SFLD" id="SFLDF00027">
    <property type="entry name" value="p-type_atpase"/>
    <property type="match status" value="1"/>
</dbReference>
<feature type="transmembrane region" description="Helical" evidence="10">
    <location>
        <begin position="241"/>
        <end position="259"/>
    </location>
</feature>
<feature type="transmembrane region" description="Helical" evidence="10">
    <location>
        <begin position="757"/>
        <end position="778"/>
    </location>
</feature>
<feature type="transmembrane region" description="Helical" evidence="10">
    <location>
        <begin position="853"/>
        <end position="873"/>
    </location>
</feature>
<gene>
    <name evidence="12" type="ORF">COX81_03870</name>
</gene>
<evidence type="ECO:0000256" key="4">
    <source>
        <dbReference type="ARBA" id="ARBA00022692"/>
    </source>
</evidence>
<dbReference type="InterPro" id="IPR059000">
    <property type="entry name" value="ATPase_P-type_domA"/>
</dbReference>
<evidence type="ECO:0000256" key="6">
    <source>
        <dbReference type="ARBA" id="ARBA00022840"/>
    </source>
</evidence>
<evidence type="ECO:0000313" key="12">
    <source>
        <dbReference type="EMBL" id="PIZ94342.1"/>
    </source>
</evidence>
<accession>A0A2M7V6R2</accession>
<organism evidence="12 13">
    <name type="scientific">Candidatus Magasanikbacteria bacterium CG_4_10_14_0_2_um_filter_37_12</name>
    <dbReference type="NCBI Taxonomy" id="1974637"/>
    <lineage>
        <taxon>Bacteria</taxon>
        <taxon>Candidatus Magasanikiibacteriota</taxon>
    </lineage>
</organism>
<keyword evidence="5" id="KW-0547">Nucleotide-binding</keyword>
<dbReference type="PANTHER" id="PTHR43294">
    <property type="entry name" value="SODIUM/POTASSIUM-TRANSPORTING ATPASE SUBUNIT ALPHA"/>
    <property type="match status" value="1"/>
</dbReference>
<keyword evidence="6" id="KW-0067">ATP-binding</keyword>
<keyword evidence="7" id="KW-1278">Translocase</keyword>
<feature type="transmembrane region" description="Helical" evidence="10">
    <location>
        <begin position="706"/>
        <end position="729"/>
    </location>
</feature>
<dbReference type="GO" id="GO:0005524">
    <property type="term" value="F:ATP binding"/>
    <property type="evidence" value="ECO:0007669"/>
    <property type="project" value="UniProtKB-KW"/>
</dbReference>
<protein>
    <submittedName>
        <fullName evidence="12">ATPase</fullName>
    </submittedName>
</protein>
<feature type="transmembrane region" description="Helical" evidence="10">
    <location>
        <begin position="822"/>
        <end position="841"/>
    </location>
</feature>
<evidence type="ECO:0000256" key="1">
    <source>
        <dbReference type="ARBA" id="ARBA00004651"/>
    </source>
</evidence>
<dbReference type="Pfam" id="PF00122">
    <property type="entry name" value="E1-E2_ATPase"/>
    <property type="match status" value="1"/>
</dbReference>
<feature type="transmembrane region" description="Helical" evidence="10">
    <location>
        <begin position="784"/>
        <end position="802"/>
    </location>
</feature>
<evidence type="ECO:0000259" key="11">
    <source>
        <dbReference type="SMART" id="SM00831"/>
    </source>
</evidence>
<dbReference type="AlphaFoldDB" id="A0A2M7V6R2"/>
<dbReference type="InterPro" id="IPR023214">
    <property type="entry name" value="HAD_sf"/>
</dbReference>
<dbReference type="PRINTS" id="PR00120">
    <property type="entry name" value="HATPASE"/>
</dbReference>
<keyword evidence="3" id="KW-1003">Cell membrane</keyword>
<comment type="caution">
    <text evidence="12">The sequence shown here is derived from an EMBL/GenBank/DDBJ whole genome shotgun (WGS) entry which is preliminary data.</text>
</comment>
<dbReference type="InterPro" id="IPR023299">
    <property type="entry name" value="ATPase_P-typ_cyto_dom_N"/>
</dbReference>
<dbReference type="Gene3D" id="3.40.1110.10">
    <property type="entry name" value="Calcium-transporting ATPase, cytoplasmic domain N"/>
    <property type="match status" value="1"/>
</dbReference>
<dbReference type="SMART" id="SM00831">
    <property type="entry name" value="Cation_ATPase_N"/>
    <property type="match status" value="1"/>
</dbReference>
<feature type="transmembrane region" description="Helical" evidence="10">
    <location>
        <begin position="54"/>
        <end position="72"/>
    </location>
</feature>
<dbReference type="Gene3D" id="1.20.1110.10">
    <property type="entry name" value="Calcium-transporting ATPase, transmembrane domain"/>
    <property type="match status" value="1"/>
</dbReference>
<dbReference type="InterPro" id="IPR004014">
    <property type="entry name" value="ATPase_P-typ_cation-transptr_N"/>
</dbReference>
<dbReference type="InterPro" id="IPR036412">
    <property type="entry name" value="HAD-like_sf"/>
</dbReference>
<dbReference type="SUPFAM" id="SSF81653">
    <property type="entry name" value="Calcium ATPase, transduction domain A"/>
    <property type="match status" value="1"/>
</dbReference>
<evidence type="ECO:0000256" key="2">
    <source>
        <dbReference type="ARBA" id="ARBA00005675"/>
    </source>
</evidence>
<feature type="transmembrane region" description="Helical" evidence="10">
    <location>
        <begin position="680"/>
        <end position="700"/>
    </location>
</feature>
<reference evidence="13" key="1">
    <citation type="submission" date="2017-09" db="EMBL/GenBank/DDBJ databases">
        <title>Depth-based differentiation of microbial function through sediment-hosted aquifers and enrichment of novel symbionts in the deep terrestrial subsurface.</title>
        <authorList>
            <person name="Probst A.J."/>
            <person name="Ladd B."/>
            <person name="Jarett J.K."/>
            <person name="Geller-Mcgrath D.E."/>
            <person name="Sieber C.M.K."/>
            <person name="Emerson J.B."/>
            <person name="Anantharaman K."/>
            <person name="Thomas B.C."/>
            <person name="Malmstrom R."/>
            <person name="Stieglmeier M."/>
            <person name="Klingl A."/>
            <person name="Woyke T."/>
            <person name="Ryan C.M."/>
            <person name="Banfield J.F."/>
        </authorList>
    </citation>
    <scope>NUCLEOTIDE SEQUENCE [LARGE SCALE GENOMIC DNA]</scope>
</reference>
<keyword evidence="9 10" id="KW-0472">Membrane</keyword>
<dbReference type="InterPro" id="IPR018303">
    <property type="entry name" value="ATPase_P-typ_P_site"/>
</dbReference>
<evidence type="ECO:0000256" key="9">
    <source>
        <dbReference type="ARBA" id="ARBA00023136"/>
    </source>
</evidence>
<dbReference type="GO" id="GO:0005886">
    <property type="term" value="C:plasma membrane"/>
    <property type="evidence" value="ECO:0007669"/>
    <property type="project" value="UniProtKB-SubCell"/>
</dbReference>
<dbReference type="SFLD" id="SFLDS00003">
    <property type="entry name" value="Haloacid_Dehalogenase"/>
    <property type="match status" value="1"/>
</dbReference>
<feature type="domain" description="Cation-transporting P-type ATPase N-terminal" evidence="11">
    <location>
        <begin position="2"/>
        <end position="74"/>
    </location>
</feature>
<evidence type="ECO:0000256" key="7">
    <source>
        <dbReference type="ARBA" id="ARBA00022967"/>
    </source>
</evidence>
<evidence type="ECO:0000256" key="3">
    <source>
        <dbReference type="ARBA" id="ARBA00022475"/>
    </source>
</evidence>
<dbReference type="PANTHER" id="PTHR43294:SF21">
    <property type="entry name" value="CATION TRANSPORTING ATPASE"/>
    <property type="match status" value="1"/>
</dbReference>
<keyword evidence="4 10" id="KW-0812">Transmembrane</keyword>
<dbReference type="Pfam" id="PF08282">
    <property type="entry name" value="Hydrolase_3"/>
    <property type="match status" value="1"/>
</dbReference>